<dbReference type="EMBL" id="LXQA010099661">
    <property type="protein sequence ID" value="MCI16158.1"/>
    <property type="molecule type" value="Genomic_DNA"/>
</dbReference>
<dbReference type="Proteomes" id="UP000265520">
    <property type="component" value="Unassembled WGS sequence"/>
</dbReference>
<evidence type="ECO:0000313" key="2">
    <source>
        <dbReference type="EMBL" id="MCI16158.1"/>
    </source>
</evidence>
<accession>A0A392PVN3</accession>
<feature type="non-terminal residue" evidence="2">
    <location>
        <position position="1"/>
    </location>
</feature>
<proteinExistence type="predicted"/>
<feature type="compositionally biased region" description="Low complexity" evidence="1">
    <location>
        <begin position="71"/>
        <end position="84"/>
    </location>
</feature>
<organism evidence="2 3">
    <name type="scientific">Trifolium medium</name>
    <dbReference type="NCBI Taxonomy" id="97028"/>
    <lineage>
        <taxon>Eukaryota</taxon>
        <taxon>Viridiplantae</taxon>
        <taxon>Streptophyta</taxon>
        <taxon>Embryophyta</taxon>
        <taxon>Tracheophyta</taxon>
        <taxon>Spermatophyta</taxon>
        <taxon>Magnoliopsida</taxon>
        <taxon>eudicotyledons</taxon>
        <taxon>Gunneridae</taxon>
        <taxon>Pentapetalae</taxon>
        <taxon>rosids</taxon>
        <taxon>fabids</taxon>
        <taxon>Fabales</taxon>
        <taxon>Fabaceae</taxon>
        <taxon>Papilionoideae</taxon>
        <taxon>50 kb inversion clade</taxon>
        <taxon>NPAAA clade</taxon>
        <taxon>Hologalegina</taxon>
        <taxon>IRL clade</taxon>
        <taxon>Trifolieae</taxon>
        <taxon>Trifolium</taxon>
    </lineage>
</organism>
<feature type="region of interest" description="Disordered" evidence="1">
    <location>
        <begin position="1"/>
        <end position="102"/>
    </location>
</feature>
<sequence length="116" mass="12567">KATTDPGVDSVKEKTTTPDAAQDVGASMVQSNPNTATITESFDDSSDKKLRRLRSKTVPRGIGRRLRSRTTKPAPTANVTPAATKKVKDPPLKPVKYGPVGLGAKAFPHLIRRREY</sequence>
<evidence type="ECO:0000313" key="3">
    <source>
        <dbReference type="Proteomes" id="UP000265520"/>
    </source>
</evidence>
<dbReference type="AlphaFoldDB" id="A0A392PVN3"/>
<reference evidence="2 3" key="1">
    <citation type="journal article" date="2018" name="Front. Plant Sci.">
        <title>Red Clover (Trifolium pratense) and Zigzag Clover (T. medium) - A Picture of Genomic Similarities and Differences.</title>
        <authorList>
            <person name="Dluhosova J."/>
            <person name="Istvanek J."/>
            <person name="Nedelnik J."/>
            <person name="Repkova J."/>
        </authorList>
    </citation>
    <scope>NUCLEOTIDE SEQUENCE [LARGE SCALE GENOMIC DNA]</scope>
    <source>
        <strain evidence="3">cv. 10/8</strain>
        <tissue evidence="2">Leaf</tissue>
    </source>
</reference>
<keyword evidence="3" id="KW-1185">Reference proteome</keyword>
<feature type="compositionally biased region" description="Polar residues" evidence="1">
    <location>
        <begin position="28"/>
        <end position="40"/>
    </location>
</feature>
<name>A0A392PVN3_9FABA</name>
<protein>
    <submittedName>
        <fullName evidence="2">Uncharacterized protein</fullName>
    </submittedName>
</protein>
<comment type="caution">
    <text evidence="2">The sequence shown here is derived from an EMBL/GenBank/DDBJ whole genome shotgun (WGS) entry which is preliminary data.</text>
</comment>
<evidence type="ECO:0000256" key="1">
    <source>
        <dbReference type="SAM" id="MobiDB-lite"/>
    </source>
</evidence>
<feature type="compositionally biased region" description="Basic residues" evidence="1">
    <location>
        <begin position="49"/>
        <end position="70"/>
    </location>
</feature>